<organism evidence="1 2">
    <name type="scientific">Culter alburnus</name>
    <name type="common">Topmouth culter</name>
    <dbReference type="NCBI Taxonomy" id="194366"/>
    <lineage>
        <taxon>Eukaryota</taxon>
        <taxon>Metazoa</taxon>
        <taxon>Chordata</taxon>
        <taxon>Craniata</taxon>
        <taxon>Vertebrata</taxon>
        <taxon>Euteleostomi</taxon>
        <taxon>Actinopterygii</taxon>
        <taxon>Neopterygii</taxon>
        <taxon>Teleostei</taxon>
        <taxon>Ostariophysi</taxon>
        <taxon>Cypriniformes</taxon>
        <taxon>Xenocyprididae</taxon>
        <taxon>Xenocypridinae</taxon>
        <taxon>Culter</taxon>
    </lineage>
</organism>
<proteinExistence type="predicted"/>
<protein>
    <submittedName>
        <fullName evidence="1">Uncharacterized protein</fullName>
    </submittedName>
</protein>
<gene>
    <name evidence="1" type="ORF">ABG768_027399</name>
</gene>
<sequence>MIISAEQDKWLKRSRVCRCAAGDQGEEGEKGRPRPRAHLRLRYLPSLKRHTGSVETRVQPREEIWPSVKCFCLQFYEQAGSGFSAPETRNLTRGAAEEHLNTATNFPD</sequence>
<dbReference type="Proteomes" id="UP001479290">
    <property type="component" value="Unassembled WGS sequence"/>
</dbReference>
<accession>A0AAW2A8J6</accession>
<name>A0AAW2A8J6_CULAL</name>
<evidence type="ECO:0000313" key="1">
    <source>
        <dbReference type="EMBL" id="KAK9969203.1"/>
    </source>
</evidence>
<dbReference type="AlphaFoldDB" id="A0AAW2A8J6"/>
<keyword evidence="2" id="KW-1185">Reference proteome</keyword>
<dbReference type="EMBL" id="JAWDJR010000009">
    <property type="protein sequence ID" value="KAK9969203.1"/>
    <property type="molecule type" value="Genomic_DNA"/>
</dbReference>
<reference evidence="1 2" key="1">
    <citation type="submission" date="2024-05" db="EMBL/GenBank/DDBJ databases">
        <title>A high-quality chromosomal-level genome assembly of Topmouth culter (Culter alburnus).</title>
        <authorList>
            <person name="Zhao H."/>
        </authorList>
    </citation>
    <scope>NUCLEOTIDE SEQUENCE [LARGE SCALE GENOMIC DNA]</scope>
    <source>
        <strain evidence="1">CATC2023</strain>
        <tissue evidence="1">Muscle</tissue>
    </source>
</reference>
<evidence type="ECO:0000313" key="2">
    <source>
        <dbReference type="Proteomes" id="UP001479290"/>
    </source>
</evidence>
<comment type="caution">
    <text evidence="1">The sequence shown here is derived from an EMBL/GenBank/DDBJ whole genome shotgun (WGS) entry which is preliminary data.</text>
</comment>